<protein>
    <submittedName>
        <fullName evidence="9">SusD-like starch-binding protein associating with outer membrane</fullName>
    </submittedName>
</protein>
<evidence type="ECO:0000259" key="7">
    <source>
        <dbReference type="Pfam" id="PF07980"/>
    </source>
</evidence>
<evidence type="ECO:0000259" key="8">
    <source>
        <dbReference type="Pfam" id="PF14322"/>
    </source>
</evidence>
<dbReference type="RefSeq" id="WP_133576281.1">
    <property type="nucleotide sequence ID" value="NZ_SNYC01000004.1"/>
</dbReference>
<evidence type="ECO:0000313" key="10">
    <source>
        <dbReference type="Proteomes" id="UP000295620"/>
    </source>
</evidence>
<accession>A0A4R6SYF3</accession>
<dbReference type="SUPFAM" id="SSF48452">
    <property type="entry name" value="TPR-like"/>
    <property type="match status" value="1"/>
</dbReference>
<evidence type="ECO:0000256" key="4">
    <source>
        <dbReference type="ARBA" id="ARBA00023136"/>
    </source>
</evidence>
<keyword evidence="10" id="KW-1185">Reference proteome</keyword>
<evidence type="ECO:0000256" key="1">
    <source>
        <dbReference type="ARBA" id="ARBA00004442"/>
    </source>
</evidence>
<organism evidence="9 10">
    <name type="scientific">Pedobacter metabolipauper</name>
    <dbReference type="NCBI Taxonomy" id="425513"/>
    <lineage>
        <taxon>Bacteria</taxon>
        <taxon>Pseudomonadati</taxon>
        <taxon>Bacteroidota</taxon>
        <taxon>Sphingobacteriia</taxon>
        <taxon>Sphingobacteriales</taxon>
        <taxon>Sphingobacteriaceae</taxon>
        <taxon>Pedobacter</taxon>
    </lineage>
</organism>
<comment type="subcellular location">
    <subcellularLocation>
        <location evidence="1">Cell outer membrane</location>
    </subcellularLocation>
</comment>
<keyword evidence="3 6" id="KW-0732">Signal</keyword>
<dbReference type="Proteomes" id="UP000295620">
    <property type="component" value="Unassembled WGS sequence"/>
</dbReference>
<reference evidence="9 10" key="1">
    <citation type="submission" date="2019-03" db="EMBL/GenBank/DDBJ databases">
        <title>Genomic Encyclopedia of Archaeal and Bacterial Type Strains, Phase II (KMG-II): from individual species to whole genera.</title>
        <authorList>
            <person name="Goeker M."/>
        </authorList>
    </citation>
    <scope>NUCLEOTIDE SEQUENCE [LARGE SCALE GENOMIC DNA]</scope>
    <source>
        <strain evidence="9 10">DSM 19035</strain>
    </source>
</reference>
<feature type="chain" id="PRO_5020589265" evidence="6">
    <location>
        <begin position="22"/>
        <end position="488"/>
    </location>
</feature>
<dbReference type="AlphaFoldDB" id="A0A4R6SYF3"/>
<feature type="domain" description="RagB/SusD" evidence="7">
    <location>
        <begin position="376"/>
        <end position="472"/>
    </location>
</feature>
<gene>
    <name evidence="9" type="ORF">ATK78_2429</name>
</gene>
<evidence type="ECO:0000256" key="2">
    <source>
        <dbReference type="ARBA" id="ARBA00006275"/>
    </source>
</evidence>
<keyword evidence="4" id="KW-0472">Membrane</keyword>
<dbReference type="PROSITE" id="PS51257">
    <property type="entry name" value="PROKAR_LIPOPROTEIN"/>
    <property type="match status" value="1"/>
</dbReference>
<keyword evidence="5" id="KW-0998">Cell outer membrane</keyword>
<dbReference type="GO" id="GO:0009279">
    <property type="term" value="C:cell outer membrane"/>
    <property type="evidence" value="ECO:0007669"/>
    <property type="project" value="UniProtKB-SubCell"/>
</dbReference>
<dbReference type="Gene3D" id="1.25.40.390">
    <property type="match status" value="1"/>
</dbReference>
<dbReference type="InterPro" id="IPR033985">
    <property type="entry name" value="SusD-like_N"/>
</dbReference>
<dbReference type="InterPro" id="IPR011990">
    <property type="entry name" value="TPR-like_helical_dom_sf"/>
</dbReference>
<evidence type="ECO:0000313" key="9">
    <source>
        <dbReference type="EMBL" id="TDQ10263.1"/>
    </source>
</evidence>
<sequence length="488" mass="55098">MKTLYKLFLFIFLSSFMLSCSKWVDVKPTDRLSEDQLFVNKEGYLKALNGVYVEMTNRALYGQEMTSGTIDVLAQYYYMTGTTHTYFETTTFVYTTERSKTTFDNAWRKSYELVANCNVIIEKCGDAPGGVLPEPYYGLIKGEALALRALLQLDMLRLFGPIYSEANKTKPAIPYVTKASLEVQPILTSEQVMQQVTDDLKMALSLMQDTDPIRTDGVRNTSNTQGPNDLYYRQYRLNYFATKALLARAYLWQGNKADALIQAEALLNEVQAPAKIIFPAVTAASATSADKPDRMFSTEVMFSLYDINRVQMYNRLFDVNLLPTSKLSFNAGNVTETRVNELYTDANDYRRRIWQNVSSGTVTALTNLKYADVVDGPGRYMIPLIRLGEVLLIAAECSPDRTVGIAYLNKLRTSRNCVNVNPADEAAFKTAIANEYRRELIGEGQQFFLYKRNAQQTVPNHAAFTGTKTMVITNYTVPLPDSETSQRN</sequence>
<dbReference type="Pfam" id="PF07980">
    <property type="entry name" value="SusD_RagB"/>
    <property type="match status" value="1"/>
</dbReference>
<comment type="caution">
    <text evidence="9">The sequence shown here is derived from an EMBL/GenBank/DDBJ whole genome shotgun (WGS) entry which is preliminary data.</text>
</comment>
<evidence type="ECO:0000256" key="6">
    <source>
        <dbReference type="SAM" id="SignalP"/>
    </source>
</evidence>
<dbReference type="EMBL" id="SNYC01000004">
    <property type="protein sequence ID" value="TDQ10263.1"/>
    <property type="molecule type" value="Genomic_DNA"/>
</dbReference>
<name>A0A4R6SYF3_9SPHI</name>
<dbReference type="Pfam" id="PF14322">
    <property type="entry name" value="SusD-like_3"/>
    <property type="match status" value="1"/>
</dbReference>
<feature type="signal peptide" evidence="6">
    <location>
        <begin position="1"/>
        <end position="21"/>
    </location>
</feature>
<evidence type="ECO:0000256" key="5">
    <source>
        <dbReference type="ARBA" id="ARBA00023237"/>
    </source>
</evidence>
<comment type="similarity">
    <text evidence="2">Belongs to the SusD family.</text>
</comment>
<feature type="domain" description="SusD-like N-terminal" evidence="8">
    <location>
        <begin position="22"/>
        <end position="210"/>
    </location>
</feature>
<dbReference type="InterPro" id="IPR012944">
    <property type="entry name" value="SusD_RagB_dom"/>
</dbReference>
<proteinExistence type="inferred from homology"/>
<dbReference type="OrthoDB" id="1097962at2"/>
<evidence type="ECO:0000256" key="3">
    <source>
        <dbReference type="ARBA" id="ARBA00022729"/>
    </source>
</evidence>